<organism evidence="3 4">
    <name type="scientific">Pseudooceanicola atlanticus</name>
    <dbReference type="NCBI Taxonomy" id="1461694"/>
    <lineage>
        <taxon>Bacteria</taxon>
        <taxon>Pseudomonadati</taxon>
        <taxon>Pseudomonadota</taxon>
        <taxon>Alphaproteobacteria</taxon>
        <taxon>Rhodobacterales</taxon>
        <taxon>Paracoccaceae</taxon>
        <taxon>Pseudooceanicola</taxon>
    </lineage>
</organism>
<proteinExistence type="predicted"/>
<dbReference type="RefSeq" id="WP_043743730.1">
    <property type="nucleotide sequence ID" value="NZ_AQQX01000001.1"/>
</dbReference>
<comment type="caution">
    <text evidence="3">The sequence shown here is derived from an EMBL/GenBank/DDBJ whole genome shotgun (WGS) entry which is preliminary data.</text>
</comment>
<dbReference type="InterPro" id="IPR023614">
    <property type="entry name" value="Porin_dom_sf"/>
</dbReference>
<dbReference type="STRING" id="1461694.ATO9_00685"/>
<evidence type="ECO:0000256" key="1">
    <source>
        <dbReference type="SAM" id="SignalP"/>
    </source>
</evidence>
<dbReference type="GO" id="GO:0016020">
    <property type="term" value="C:membrane"/>
    <property type="evidence" value="ECO:0007669"/>
    <property type="project" value="InterPro"/>
</dbReference>
<dbReference type="OrthoDB" id="7326315at2"/>
<accession>A0A0A0EIU4</accession>
<keyword evidence="1" id="KW-0732">Signal</keyword>
<dbReference type="InterPro" id="IPR033900">
    <property type="entry name" value="Gram_neg_porin_domain"/>
</dbReference>
<dbReference type="AlphaFoldDB" id="A0A0A0EIU4"/>
<dbReference type="Pfam" id="PF13609">
    <property type="entry name" value="Porin_4"/>
    <property type="match status" value="1"/>
</dbReference>
<evidence type="ECO:0000313" key="4">
    <source>
        <dbReference type="Proteomes" id="UP000030004"/>
    </source>
</evidence>
<feature type="chain" id="PRO_5001969143" description="Porin domain-containing protein" evidence="1">
    <location>
        <begin position="21"/>
        <end position="306"/>
    </location>
</feature>
<sequence length="306" mass="30942">MKKILFATTALVATAGVAAADVSVSGRAGFGVIHTKAGAAPAVTNLINNFDLYFTGSTETDGGVSLSATVEMEGMGGAVSAFSSGNAILGNNNYAKSVAVAPTTVFAASAGALSFTFGNTDGAFDRSMTEVHRIAGIGYENWTMDSFIDNNDGGNIARFEYAAGGVTASLSYAGLDQSTGIGVKYTGDLGAANVTVGAAYENQAGPNNEYWGISGRAAFGAFSVGAGYADGTTGAPFNDTWNISAGYSANGVMIAAMYGDSGVANTEMWNLMGTYDLGGGASVFAQYGERQSGTNKIASMGVAFSF</sequence>
<evidence type="ECO:0000313" key="3">
    <source>
        <dbReference type="EMBL" id="KGM50058.1"/>
    </source>
</evidence>
<protein>
    <recommendedName>
        <fullName evidence="2">Porin domain-containing protein</fullName>
    </recommendedName>
</protein>
<dbReference type="eggNOG" id="COG3203">
    <property type="taxonomic scope" value="Bacteria"/>
</dbReference>
<dbReference type="GO" id="GO:0015288">
    <property type="term" value="F:porin activity"/>
    <property type="evidence" value="ECO:0007669"/>
    <property type="project" value="InterPro"/>
</dbReference>
<dbReference type="Proteomes" id="UP000030004">
    <property type="component" value="Unassembled WGS sequence"/>
</dbReference>
<feature type="domain" description="Porin" evidence="2">
    <location>
        <begin position="7"/>
        <end position="291"/>
    </location>
</feature>
<dbReference type="SUPFAM" id="SSF56935">
    <property type="entry name" value="Porins"/>
    <property type="match status" value="1"/>
</dbReference>
<feature type="signal peptide" evidence="1">
    <location>
        <begin position="1"/>
        <end position="20"/>
    </location>
</feature>
<evidence type="ECO:0000259" key="2">
    <source>
        <dbReference type="Pfam" id="PF13609"/>
    </source>
</evidence>
<reference evidence="3 4" key="1">
    <citation type="journal article" date="2015" name="Antonie Van Leeuwenhoek">
        <title>Pseudooceanicola atlanticus gen. nov. sp. nov., isolated from surface seawater of the Atlantic Ocean and reclassification of Oceanicola batsensis, Oceanicola marinus, Oceanicola nitratireducens, Oceanicola nanhaiensis, Oceanicola antarcticus and Oceanicola flagellatus, as Pseudooceanicola batsensis comb. nov., Pseudooceanicola marinus comb. nov., Pseudooceanicola nitratireducens comb. nov., Pseudooceanicola nanhaiensis comb. nov., Pseudooceanicola antarcticus comb. nov., and Pseudooceanicola flagellatus comb. nov.</title>
        <authorList>
            <person name="Lai Q."/>
            <person name="Li G."/>
            <person name="Liu X."/>
            <person name="Du Y."/>
            <person name="Sun F."/>
            <person name="Shao Z."/>
        </authorList>
    </citation>
    <scope>NUCLEOTIDE SEQUENCE [LARGE SCALE GENOMIC DNA]</scope>
    <source>
        <strain evidence="3 4">22II-s11g</strain>
    </source>
</reference>
<gene>
    <name evidence="3" type="ORF">ATO9_00685</name>
</gene>
<name>A0A0A0EIU4_9RHOB</name>
<dbReference type="EMBL" id="AQQX01000001">
    <property type="protein sequence ID" value="KGM50058.1"/>
    <property type="molecule type" value="Genomic_DNA"/>
</dbReference>
<dbReference type="Gene3D" id="2.40.160.10">
    <property type="entry name" value="Porin"/>
    <property type="match status" value="1"/>
</dbReference>
<keyword evidence="4" id="KW-1185">Reference proteome</keyword>